<keyword evidence="7" id="KW-1185">Reference proteome</keyword>
<evidence type="ECO:0000256" key="1">
    <source>
        <dbReference type="ARBA" id="ARBA00022723"/>
    </source>
</evidence>
<dbReference type="InParanoid" id="A0A1B7NEY0"/>
<evidence type="ECO:0000313" key="7">
    <source>
        <dbReference type="Proteomes" id="UP000092154"/>
    </source>
</evidence>
<dbReference type="InterPro" id="IPR011051">
    <property type="entry name" value="RmlC_Cupin_sf"/>
</dbReference>
<dbReference type="SMART" id="SM00835">
    <property type="entry name" value="Cupin_1"/>
    <property type="match status" value="2"/>
</dbReference>
<feature type="binding site" evidence="3">
    <location>
        <position position="279"/>
    </location>
    <ligand>
        <name>Mn(2+)</name>
        <dbReference type="ChEBI" id="CHEBI:29035"/>
        <label>2</label>
    </ligand>
</feature>
<dbReference type="InterPro" id="IPR014710">
    <property type="entry name" value="RmlC-like_jellyroll"/>
</dbReference>
<keyword evidence="3" id="KW-0464">Manganese</keyword>
<feature type="binding site" evidence="3">
    <location>
        <position position="139"/>
    </location>
    <ligand>
        <name>Mn(2+)</name>
        <dbReference type="ChEBI" id="CHEBI:29035"/>
        <label>1</label>
    </ligand>
</feature>
<sequence>MSPSHPPEPRRGNRGSDIIGPRNPEREKQAPDLIRPPSTDHGTLPSLKWSFADSHMRIEDGGWARQTTIRELPSSTELAGVNMRLEEGAIRELHWHREAEWAYMLEGSCRFTVLDGEGGAYEADLTKGDIWYAPRGRPHSIQGVGKGGCEFMLIFDDGSFSEDETFLLSDWLAHTPKEVVAKNFGLNPRVFDKLSQKEKYIFRGVTPDTSSPGLPSDASKSKHRFTHNLLAQPPLKTPGGTVRIVDTSNFPVSTTIAAAHVTIEPHGLRELHWHPNADEWSFFIRGHARVTVFAGSGNARTFDYQPGDVGIVPRSLGHYVENIGDEEVEMLEVFRAPKFEDFSLEQWLKGSPGQMVSEHLNLQDSEDGRKLMEALQKSSGKEPVKAAKAKL</sequence>
<gene>
    <name evidence="6" type="ORF">K503DRAFT_862295</name>
</gene>
<dbReference type="OrthoDB" id="10263073at2759"/>
<dbReference type="InterPro" id="IPR006045">
    <property type="entry name" value="Cupin_1"/>
</dbReference>
<dbReference type="PANTHER" id="PTHR35848:SF9">
    <property type="entry name" value="SLL1358 PROTEIN"/>
    <property type="match status" value="1"/>
</dbReference>
<dbReference type="InterPro" id="IPR051610">
    <property type="entry name" value="GPI/OXD"/>
</dbReference>
<name>A0A1B7NEY0_9AGAM</name>
<dbReference type="GO" id="GO:0033609">
    <property type="term" value="P:oxalate metabolic process"/>
    <property type="evidence" value="ECO:0007669"/>
    <property type="project" value="InterPro"/>
</dbReference>
<feature type="domain" description="Cupin type-1" evidence="5">
    <location>
        <begin position="227"/>
        <end position="369"/>
    </location>
</feature>
<evidence type="ECO:0000259" key="5">
    <source>
        <dbReference type="SMART" id="SM00835"/>
    </source>
</evidence>
<dbReference type="Proteomes" id="UP000092154">
    <property type="component" value="Unassembled WGS sequence"/>
</dbReference>
<feature type="active site" description="Proton donor" evidence="2">
    <location>
        <position position="332"/>
    </location>
</feature>
<evidence type="ECO:0000313" key="6">
    <source>
        <dbReference type="EMBL" id="OAX43443.1"/>
    </source>
</evidence>
<dbReference type="AlphaFoldDB" id="A0A1B7NEY0"/>
<dbReference type="GO" id="GO:0046872">
    <property type="term" value="F:metal ion binding"/>
    <property type="evidence" value="ECO:0007669"/>
    <property type="project" value="UniProtKB-KW"/>
</dbReference>
<dbReference type="CDD" id="cd20304">
    <property type="entry name" value="cupin_OxDC_N"/>
    <property type="match status" value="1"/>
</dbReference>
<feature type="domain" description="Cupin type-1" evidence="5">
    <location>
        <begin position="59"/>
        <end position="192"/>
    </location>
</feature>
<organism evidence="6 7">
    <name type="scientific">Rhizopogon vinicolor AM-OR11-026</name>
    <dbReference type="NCBI Taxonomy" id="1314800"/>
    <lineage>
        <taxon>Eukaryota</taxon>
        <taxon>Fungi</taxon>
        <taxon>Dikarya</taxon>
        <taxon>Basidiomycota</taxon>
        <taxon>Agaricomycotina</taxon>
        <taxon>Agaricomycetes</taxon>
        <taxon>Agaricomycetidae</taxon>
        <taxon>Boletales</taxon>
        <taxon>Suillineae</taxon>
        <taxon>Rhizopogonaceae</taxon>
        <taxon>Rhizopogon</taxon>
    </lineage>
</organism>
<feature type="binding site" evidence="3">
    <location>
        <position position="96"/>
    </location>
    <ligand>
        <name>Mn(2+)</name>
        <dbReference type="ChEBI" id="CHEBI:29035"/>
        <label>1</label>
    </ligand>
</feature>
<feature type="region of interest" description="Disordered" evidence="4">
    <location>
        <begin position="1"/>
        <end position="46"/>
    </location>
</feature>
<dbReference type="Gene3D" id="2.60.120.10">
    <property type="entry name" value="Jelly Rolls"/>
    <property type="match status" value="2"/>
</dbReference>
<evidence type="ECO:0000256" key="2">
    <source>
        <dbReference type="PIRSR" id="PIRSR617774-1"/>
    </source>
</evidence>
<accession>A0A1B7NEY0</accession>
<dbReference type="CDD" id="cd20305">
    <property type="entry name" value="cupin_OxDC_C"/>
    <property type="match status" value="1"/>
</dbReference>
<feature type="binding site" evidence="3">
    <location>
        <position position="272"/>
    </location>
    <ligand>
        <name>Mn(2+)</name>
        <dbReference type="ChEBI" id="CHEBI:29035"/>
        <label>2</label>
    </ligand>
</feature>
<dbReference type="NCBIfam" id="TIGR03404">
    <property type="entry name" value="bicupin_oxalic"/>
    <property type="match status" value="1"/>
</dbReference>
<dbReference type="PANTHER" id="PTHR35848">
    <property type="entry name" value="OXALATE-BINDING PROTEIN"/>
    <property type="match status" value="1"/>
</dbReference>
<dbReference type="STRING" id="1314800.A0A1B7NEY0"/>
<feature type="binding site" evidence="3">
    <location>
        <position position="318"/>
    </location>
    <ligand>
        <name>Mn(2+)</name>
        <dbReference type="ChEBI" id="CHEBI:29035"/>
        <label>2</label>
    </ligand>
</feature>
<protein>
    <submittedName>
        <fullName evidence="6">Putative oxalate decarboxylase/oxidase</fullName>
    </submittedName>
</protein>
<proteinExistence type="predicted"/>
<feature type="binding site" evidence="3">
    <location>
        <position position="100"/>
    </location>
    <ligand>
        <name>Mn(2+)</name>
        <dbReference type="ChEBI" id="CHEBI:29035"/>
        <label>1</label>
    </ligand>
</feature>
<evidence type="ECO:0000256" key="3">
    <source>
        <dbReference type="PIRSR" id="PIRSR617774-2"/>
    </source>
</evidence>
<comment type="cofactor">
    <cofactor evidence="3">
        <name>Mn(2+)</name>
        <dbReference type="ChEBI" id="CHEBI:29035"/>
    </cofactor>
    <text evidence="3">Binds 2 manganese ions per subunit.</text>
</comment>
<keyword evidence="1 3" id="KW-0479">Metal-binding</keyword>
<feature type="binding site" evidence="3">
    <location>
        <position position="94"/>
    </location>
    <ligand>
        <name>Mn(2+)</name>
        <dbReference type="ChEBI" id="CHEBI:29035"/>
        <label>1</label>
    </ligand>
</feature>
<dbReference type="Pfam" id="PF00190">
    <property type="entry name" value="Cupin_1"/>
    <property type="match status" value="2"/>
</dbReference>
<dbReference type="EMBL" id="KV448138">
    <property type="protein sequence ID" value="OAX43443.1"/>
    <property type="molecule type" value="Genomic_DNA"/>
</dbReference>
<dbReference type="InterPro" id="IPR017774">
    <property type="entry name" value="Bicupin_oxalate_deCO2ase/Oxase"/>
</dbReference>
<feature type="binding site" evidence="3">
    <location>
        <position position="274"/>
    </location>
    <ligand>
        <name>Mn(2+)</name>
        <dbReference type="ChEBI" id="CHEBI:29035"/>
        <label>2</label>
    </ligand>
</feature>
<reference evidence="6 7" key="1">
    <citation type="submission" date="2016-06" db="EMBL/GenBank/DDBJ databases">
        <title>Comparative genomics of the ectomycorrhizal sister species Rhizopogon vinicolor and Rhizopogon vesiculosus (Basidiomycota: Boletales) reveals a divergence of the mating type B locus.</title>
        <authorList>
            <consortium name="DOE Joint Genome Institute"/>
            <person name="Mujic A.B."/>
            <person name="Kuo A."/>
            <person name="Tritt A."/>
            <person name="Lipzen A."/>
            <person name="Chen C."/>
            <person name="Johnson J."/>
            <person name="Sharma A."/>
            <person name="Barry K."/>
            <person name="Grigoriev I.V."/>
            <person name="Spatafora J.W."/>
        </authorList>
    </citation>
    <scope>NUCLEOTIDE SEQUENCE [LARGE SCALE GENOMIC DNA]</scope>
    <source>
        <strain evidence="6 7">AM-OR11-026</strain>
    </source>
</reference>
<evidence type="ECO:0000256" key="4">
    <source>
        <dbReference type="SAM" id="MobiDB-lite"/>
    </source>
</evidence>
<dbReference type="SUPFAM" id="SSF51182">
    <property type="entry name" value="RmlC-like cupins"/>
    <property type="match status" value="1"/>
</dbReference>